<dbReference type="CDD" id="cd24047">
    <property type="entry name" value="ASKHA_NBD_EutJ"/>
    <property type="match status" value="1"/>
</dbReference>
<dbReference type="Pfam" id="PF11104">
    <property type="entry name" value="PilM_2"/>
    <property type="match status" value="1"/>
</dbReference>
<dbReference type="InterPro" id="IPR043129">
    <property type="entry name" value="ATPase_NBD"/>
</dbReference>
<dbReference type="SUPFAM" id="SSF53067">
    <property type="entry name" value="Actin-like ATPase domain"/>
    <property type="match status" value="2"/>
</dbReference>
<dbReference type="EMBL" id="FQZV01000018">
    <property type="protein sequence ID" value="SHJ25769.1"/>
    <property type="molecule type" value="Genomic_DNA"/>
</dbReference>
<dbReference type="Gene3D" id="3.30.420.40">
    <property type="match status" value="2"/>
</dbReference>
<gene>
    <name evidence="1" type="ORF">SAMN02745975_01644</name>
</gene>
<accession>A0A1M6HU44</accession>
<dbReference type="STRING" id="1121919.SAMN02745975_01644"/>
<dbReference type="Proteomes" id="UP000184536">
    <property type="component" value="Unassembled WGS sequence"/>
</dbReference>
<evidence type="ECO:0000313" key="2">
    <source>
        <dbReference type="Proteomes" id="UP000184536"/>
    </source>
</evidence>
<dbReference type="NCBIfam" id="TIGR02529">
    <property type="entry name" value="EutJ"/>
    <property type="match status" value="1"/>
</dbReference>
<dbReference type="PANTHER" id="PTHR32432">
    <property type="entry name" value="CELL DIVISION PROTEIN FTSA-RELATED"/>
    <property type="match status" value="1"/>
</dbReference>
<organism evidence="1 2">
    <name type="scientific">Geosporobacter subterraneus DSM 17957</name>
    <dbReference type="NCBI Taxonomy" id="1121919"/>
    <lineage>
        <taxon>Bacteria</taxon>
        <taxon>Bacillati</taxon>
        <taxon>Bacillota</taxon>
        <taxon>Clostridia</taxon>
        <taxon>Peptostreptococcales</taxon>
        <taxon>Thermotaleaceae</taxon>
        <taxon>Geosporobacter</taxon>
    </lineage>
</organism>
<dbReference type="InterPro" id="IPR013366">
    <property type="entry name" value="EutJ"/>
</dbReference>
<dbReference type="NCBIfam" id="NF011660">
    <property type="entry name" value="PRK15080.1"/>
    <property type="match status" value="1"/>
</dbReference>
<sequence length="273" mass="28981">MDLTRANEYIEKFARLVEEKRSNPYEGELRVGVDLGTVNIVLSVVDSAGNPVAGALYPASVVKDGLVVDYVGAVRIVRNLKQGVESILGKRLMQAATAVPPGTVGGNAKAISNVVESSDMEVINVVDEPTAAAAVLNIMDGAVVDVGGGTTGISILRRGEVIYTADEPTGGTHMSLVVAGNYKISFEEAEVLKKDPNRQKEIFSIIRPVVEKMASIVKRHVTGYGVKNIYVVGGACCFEAFESVFVKEIGIPTVKPIKPLLVTPLGIALNCKK</sequence>
<dbReference type="AlphaFoldDB" id="A0A1M6HU44"/>
<keyword evidence="2" id="KW-1185">Reference proteome</keyword>
<dbReference type="InterPro" id="IPR005883">
    <property type="entry name" value="PilM"/>
</dbReference>
<dbReference type="PANTHER" id="PTHR32432:SF3">
    <property type="entry name" value="ETHANOLAMINE UTILIZATION PROTEIN EUTJ"/>
    <property type="match status" value="1"/>
</dbReference>
<name>A0A1M6HU44_9FIRM</name>
<dbReference type="InterPro" id="IPR050696">
    <property type="entry name" value="FtsA/MreB"/>
</dbReference>
<dbReference type="OrthoDB" id="306538at2"/>
<protein>
    <submittedName>
        <fullName evidence="1">Ethanolamine utilization protein EutJ</fullName>
    </submittedName>
</protein>
<reference evidence="2" key="1">
    <citation type="submission" date="2016-11" db="EMBL/GenBank/DDBJ databases">
        <authorList>
            <person name="Varghese N."/>
            <person name="Submissions S."/>
        </authorList>
    </citation>
    <scope>NUCLEOTIDE SEQUENCE [LARGE SCALE GENOMIC DNA]</scope>
    <source>
        <strain evidence="2">DSM 17957</strain>
    </source>
</reference>
<proteinExistence type="predicted"/>
<dbReference type="RefSeq" id="WP_110940811.1">
    <property type="nucleotide sequence ID" value="NZ_FQZV01000018.1"/>
</dbReference>
<evidence type="ECO:0000313" key="1">
    <source>
        <dbReference type="EMBL" id="SHJ25769.1"/>
    </source>
</evidence>